<dbReference type="InterPro" id="IPR011009">
    <property type="entry name" value="Kinase-like_dom_sf"/>
</dbReference>
<protein>
    <recommendedName>
        <fullName evidence="1">Aminoglycoside phosphotransferase domain-containing protein</fullName>
    </recommendedName>
</protein>
<dbReference type="HOGENOM" id="CLU_881967_0_0_9"/>
<dbReference type="PATRIC" id="fig|1073571.4.peg.1998"/>
<organism evidence="2 3">
    <name type="scientific">Paenibacillus riograndensis SBR5</name>
    <dbReference type="NCBI Taxonomy" id="1073571"/>
    <lineage>
        <taxon>Bacteria</taxon>
        <taxon>Bacillati</taxon>
        <taxon>Bacillota</taxon>
        <taxon>Bacilli</taxon>
        <taxon>Bacillales</taxon>
        <taxon>Paenibacillaceae</taxon>
        <taxon>Paenibacillus</taxon>
        <taxon>Paenibacillus sonchi group</taxon>
    </lineage>
</organism>
<dbReference type="Pfam" id="PF01636">
    <property type="entry name" value="APH"/>
    <property type="match status" value="1"/>
</dbReference>
<feature type="domain" description="Aminoglycoside phosphotransferase" evidence="1">
    <location>
        <begin position="34"/>
        <end position="266"/>
    </location>
</feature>
<dbReference type="PANTHER" id="PTHR21310">
    <property type="entry name" value="AMINOGLYCOSIDE PHOSPHOTRANSFERASE-RELATED-RELATED"/>
    <property type="match status" value="1"/>
</dbReference>
<gene>
    <name evidence="2" type="ORF">PRIO_1903</name>
</gene>
<dbReference type="RefSeq" id="WP_046502018.1">
    <property type="nucleotide sequence ID" value="NZ_LN831776.1"/>
</dbReference>
<reference evidence="3" key="1">
    <citation type="submission" date="2015-03" db="EMBL/GenBank/DDBJ databases">
        <authorList>
            <person name="Wibberg D."/>
        </authorList>
    </citation>
    <scope>NUCLEOTIDE SEQUENCE [LARGE SCALE GENOMIC DNA]</scope>
</reference>
<dbReference type="KEGG" id="pri:PRIO_1903"/>
<dbReference type="EMBL" id="LN831776">
    <property type="protein sequence ID" value="CQR54313.1"/>
    <property type="molecule type" value="Genomic_DNA"/>
</dbReference>
<evidence type="ECO:0000313" key="2">
    <source>
        <dbReference type="EMBL" id="CQR54313.1"/>
    </source>
</evidence>
<dbReference type="Proteomes" id="UP000033163">
    <property type="component" value="Chromosome I"/>
</dbReference>
<dbReference type="SUPFAM" id="SSF56112">
    <property type="entry name" value="Protein kinase-like (PK-like)"/>
    <property type="match status" value="1"/>
</dbReference>
<dbReference type="InterPro" id="IPR051678">
    <property type="entry name" value="AGP_Transferase"/>
</dbReference>
<dbReference type="Gene3D" id="3.90.1200.10">
    <property type="match status" value="1"/>
</dbReference>
<dbReference type="AlphaFoldDB" id="A0A0E3WGX8"/>
<evidence type="ECO:0000259" key="1">
    <source>
        <dbReference type="Pfam" id="PF01636"/>
    </source>
</evidence>
<dbReference type="Gene3D" id="3.30.200.20">
    <property type="entry name" value="Phosphorylase Kinase, domain 1"/>
    <property type="match status" value="1"/>
</dbReference>
<accession>A0A0E3WGX8</accession>
<sequence length="328" mass="36960">MKDSARLFDFQAVNEDMVRRLFSAFDPKASITQVSPLTKGMSTSNYALRTDSGSRYVLRIYPANNDHSGIEAAAYQYAKTKIRTPEIFFFDDSKQIISFSYLIMVFIEGSTLGDFIAENEGCPDHVVHRIGSSLALLHQTKYSHMALLDEHLQIAGQLESFASQYYTLLNGLAGTHIQPSTKEKCMQFLADHAELVERIADKHVFSHGDFIFSNIMVTPSLEPCFIDYEYCFAAPVFYDIGKFFRTRTQVERYIGADTIAAFEEGYNRNAREPLPGEWYALSKLADISTMLHLINKSQIPDGWGSAINGEIEKNLKLLAGEAEPLLDK</sequence>
<proteinExistence type="predicted"/>
<evidence type="ECO:0000313" key="3">
    <source>
        <dbReference type="Proteomes" id="UP000033163"/>
    </source>
</evidence>
<name>A0A0E3WGX8_9BACL</name>
<dbReference type="InterPro" id="IPR002575">
    <property type="entry name" value="Aminoglycoside_PTrfase"/>
</dbReference>